<dbReference type="GO" id="GO:0003677">
    <property type="term" value="F:DNA binding"/>
    <property type="evidence" value="ECO:0007669"/>
    <property type="project" value="InterPro"/>
</dbReference>
<accession>A0A7V2WL29</accession>
<keyword evidence="2" id="KW-0067">ATP-binding</keyword>
<reference evidence="4" key="1">
    <citation type="journal article" date="2020" name="mSystems">
        <title>Genome- and Community-Level Interaction Insights into Carbon Utilization and Element Cycling Functions of Hydrothermarchaeota in Hydrothermal Sediment.</title>
        <authorList>
            <person name="Zhou Z."/>
            <person name="Liu Y."/>
            <person name="Xu W."/>
            <person name="Pan J."/>
            <person name="Luo Z.H."/>
            <person name="Li M."/>
        </authorList>
    </citation>
    <scope>NUCLEOTIDE SEQUENCE [LARGE SCALE GENOMIC DNA]</scope>
    <source>
        <strain evidence="4">HyVt-513</strain>
    </source>
</reference>
<dbReference type="PANTHER" id="PTHR24029">
    <property type="entry name" value="UVRABC SYSTEM PROTEIN B"/>
    <property type="match status" value="1"/>
</dbReference>
<evidence type="ECO:0000256" key="2">
    <source>
        <dbReference type="ARBA" id="ARBA00022840"/>
    </source>
</evidence>
<keyword evidence="1" id="KW-0547">Nucleotide-binding</keyword>
<dbReference type="GO" id="GO:0016887">
    <property type="term" value="F:ATP hydrolysis activity"/>
    <property type="evidence" value="ECO:0007669"/>
    <property type="project" value="InterPro"/>
</dbReference>
<dbReference type="SUPFAM" id="SSF141259">
    <property type="entry name" value="CarD-like"/>
    <property type="match status" value="1"/>
</dbReference>
<dbReference type="Gene3D" id="2.40.10.170">
    <property type="match status" value="1"/>
</dbReference>
<dbReference type="Proteomes" id="UP000885722">
    <property type="component" value="Unassembled WGS sequence"/>
</dbReference>
<dbReference type="Pfam" id="PF02559">
    <property type="entry name" value="CarD_TRCF_RID"/>
    <property type="match status" value="1"/>
</dbReference>
<comment type="caution">
    <text evidence="4">The sequence shown here is derived from an EMBL/GenBank/DDBJ whole genome shotgun (WGS) entry which is preliminary data.</text>
</comment>
<dbReference type="PANTHER" id="PTHR24029:SF1">
    <property type="entry name" value="TRANSCRIPTION-REPAIR-COUPLING FACTOR"/>
    <property type="match status" value="1"/>
</dbReference>
<sequence>MEPSRLFEYLKNTSAKDRPNLTVVRDDKSAEQAAAVARFLGIRPFVLPQLRVSPGEDLRSYGPEIQELFTQLSSYYRYQEEKLLIAPLHTLSLPLPKAECFDTRTLEFGDKLDLTAFKEVLYRWGYHFVDLVSEAGEVSVRGDIVDLFSPGMEHPWRISLFDDEIESIHPFDPETQKRRGDEELESVTLRPAFLALGEEQFNALKSRVESSPWESFVKDIDSLGLWHLEELGVDLLSEFRSVAAEDLSEDLDELYSLNKPLIPRESYPTTTLPEAGEWRDLEVADPNKLIETHRDKRTTVIARSESLVRGSQLVDLERLHFVYQEGILNLLGPDELILSLNKPIKRKRVKRPSLVLDEMRPGEYVVHETHGVGIFKGIEKREVLGATREFVVMQYQGEDTLLVPVENLEVTDRYVADSGTLPVLDRLGKASFKRLKGKVREKLFAIASQIINISAQRMLQKGIALRVDPAEHALFLSQAGFEHTEDQMEAI</sequence>
<dbReference type="GO" id="GO:0006289">
    <property type="term" value="P:nucleotide-excision repair"/>
    <property type="evidence" value="ECO:0007669"/>
    <property type="project" value="InterPro"/>
</dbReference>
<name>A0A7V2WL29_9BACT</name>
<dbReference type="EMBL" id="DRNO01000015">
    <property type="protein sequence ID" value="HFC03268.1"/>
    <property type="molecule type" value="Genomic_DNA"/>
</dbReference>
<dbReference type="InterPro" id="IPR041471">
    <property type="entry name" value="UvrB_inter"/>
</dbReference>
<dbReference type="AlphaFoldDB" id="A0A7V2WL29"/>
<gene>
    <name evidence="4" type="ORF">ENJ74_00205</name>
</gene>
<evidence type="ECO:0000256" key="1">
    <source>
        <dbReference type="ARBA" id="ARBA00022741"/>
    </source>
</evidence>
<feature type="domain" description="CarD-like/TRCF RNAP-interacting" evidence="3">
    <location>
        <begin position="358"/>
        <end position="455"/>
    </location>
</feature>
<dbReference type="InterPro" id="IPR003711">
    <property type="entry name" value="CarD-like/TRCF_RID"/>
</dbReference>
<protein>
    <submittedName>
        <fullName evidence="4">Transcription-repair coupling factor</fullName>
    </submittedName>
</protein>
<dbReference type="GO" id="GO:0009380">
    <property type="term" value="C:excinuclease repair complex"/>
    <property type="evidence" value="ECO:0007669"/>
    <property type="project" value="InterPro"/>
</dbReference>
<proteinExistence type="predicted"/>
<dbReference type="InterPro" id="IPR036101">
    <property type="entry name" value="CarD-like/TRCF_RID_sf"/>
</dbReference>
<dbReference type="Gene3D" id="3.40.50.300">
    <property type="entry name" value="P-loop containing nucleotide triphosphate hydrolases"/>
    <property type="match status" value="1"/>
</dbReference>
<dbReference type="InterPro" id="IPR027417">
    <property type="entry name" value="P-loop_NTPase"/>
</dbReference>
<evidence type="ECO:0000313" key="4">
    <source>
        <dbReference type="EMBL" id="HFC03268.1"/>
    </source>
</evidence>
<dbReference type="InterPro" id="IPR004807">
    <property type="entry name" value="UvrB"/>
</dbReference>
<dbReference type="Gene3D" id="3.40.50.11180">
    <property type="match status" value="1"/>
</dbReference>
<dbReference type="SMART" id="SM01058">
    <property type="entry name" value="CarD_TRCF"/>
    <property type="match status" value="1"/>
</dbReference>
<dbReference type="SUPFAM" id="SSF52540">
    <property type="entry name" value="P-loop containing nucleoside triphosphate hydrolases"/>
    <property type="match status" value="1"/>
</dbReference>
<organism evidence="4">
    <name type="scientific">Nitratifractor salsuginis</name>
    <dbReference type="NCBI Taxonomy" id="269261"/>
    <lineage>
        <taxon>Bacteria</taxon>
        <taxon>Pseudomonadati</taxon>
        <taxon>Campylobacterota</taxon>
        <taxon>Epsilonproteobacteria</taxon>
        <taxon>Campylobacterales</taxon>
        <taxon>Sulfurovaceae</taxon>
        <taxon>Nitratifractor</taxon>
    </lineage>
</organism>
<evidence type="ECO:0000259" key="3">
    <source>
        <dbReference type="SMART" id="SM01058"/>
    </source>
</evidence>
<feature type="non-terminal residue" evidence="4">
    <location>
        <position position="491"/>
    </location>
</feature>
<dbReference type="Gene3D" id="3.30.2060.10">
    <property type="entry name" value="Penicillin-binding protein 1b domain"/>
    <property type="match status" value="1"/>
</dbReference>
<dbReference type="Pfam" id="PF17757">
    <property type="entry name" value="UvrB_inter"/>
    <property type="match status" value="1"/>
</dbReference>
<dbReference type="GO" id="GO:0005524">
    <property type="term" value="F:ATP binding"/>
    <property type="evidence" value="ECO:0007669"/>
    <property type="project" value="UniProtKB-KW"/>
</dbReference>